<keyword evidence="2 10" id="KW-0732">Signal</keyword>
<dbReference type="InterPro" id="IPR000033">
    <property type="entry name" value="LDLR_classB_rpt"/>
</dbReference>
<feature type="signal peptide" evidence="10">
    <location>
        <begin position="1"/>
        <end position="19"/>
    </location>
</feature>
<feature type="disulfide bond" evidence="6">
    <location>
        <begin position="989"/>
        <end position="1006"/>
    </location>
</feature>
<evidence type="ECO:0000256" key="8">
    <source>
        <dbReference type="SAM" id="MobiDB-lite"/>
    </source>
</evidence>
<dbReference type="SMART" id="SM00135">
    <property type="entry name" value="LY"/>
    <property type="match status" value="9"/>
</dbReference>
<dbReference type="Pfam" id="PF07645">
    <property type="entry name" value="EGF_CA"/>
    <property type="match status" value="2"/>
</dbReference>
<dbReference type="Pfam" id="PF14670">
    <property type="entry name" value="FXa_inhibition"/>
    <property type="match status" value="1"/>
</dbReference>
<proteinExistence type="predicted"/>
<accession>A0AAY4CF63</accession>
<dbReference type="GO" id="GO:0042813">
    <property type="term" value="F:Wnt receptor activity"/>
    <property type="evidence" value="ECO:0007669"/>
    <property type="project" value="TreeGrafter"/>
</dbReference>
<dbReference type="RefSeq" id="XP_028815647.1">
    <property type="nucleotide sequence ID" value="XM_028959814.1"/>
</dbReference>
<dbReference type="GeneID" id="114767914"/>
<feature type="domain" description="EGF-like" evidence="11">
    <location>
        <begin position="911"/>
        <end position="951"/>
    </location>
</feature>
<dbReference type="GO" id="GO:0060070">
    <property type="term" value="P:canonical Wnt signaling pathway"/>
    <property type="evidence" value="ECO:0007669"/>
    <property type="project" value="TreeGrafter"/>
</dbReference>
<dbReference type="GO" id="GO:0007173">
    <property type="term" value="P:epidermal growth factor receptor signaling pathway"/>
    <property type="evidence" value="ECO:0007669"/>
    <property type="project" value="TreeGrafter"/>
</dbReference>
<evidence type="ECO:0000256" key="3">
    <source>
        <dbReference type="ARBA" id="ARBA00022737"/>
    </source>
</evidence>
<dbReference type="InterPro" id="IPR032485">
    <property type="entry name" value="LRP1-like_beta_prop"/>
</dbReference>
<dbReference type="FunFam" id="2.120.10.30:FF:000241">
    <property type="entry name" value="Low-density lipoprotein receptor-related protein 6"/>
    <property type="match status" value="1"/>
</dbReference>
<dbReference type="PROSITE" id="PS01187">
    <property type="entry name" value="EGF_CA"/>
    <property type="match status" value="2"/>
</dbReference>
<evidence type="ECO:0000313" key="13">
    <source>
        <dbReference type="Proteomes" id="UP000694580"/>
    </source>
</evidence>
<dbReference type="Gene3D" id="2.120.10.30">
    <property type="entry name" value="TolB, C-terminal domain"/>
    <property type="match status" value="2"/>
</dbReference>
<dbReference type="GO" id="GO:0008083">
    <property type="term" value="F:growth factor activity"/>
    <property type="evidence" value="ECO:0007669"/>
    <property type="project" value="TreeGrafter"/>
</dbReference>
<keyword evidence="9" id="KW-0472">Membrane</keyword>
<feature type="disulfide bond" evidence="6">
    <location>
        <begin position="1008"/>
        <end position="1017"/>
    </location>
</feature>
<evidence type="ECO:0000256" key="2">
    <source>
        <dbReference type="ARBA" id="ARBA00022729"/>
    </source>
</evidence>
<dbReference type="Proteomes" id="UP000694580">
    <property type="component" value="Chromosome 18"/>
</dbReference>
<dbReference type="PANTHER" id="PTHR46513">
    <property type="entry name" value="VITELLOGENIN RECEPTOR-LIKE PROTEIN-RELATED-RELATED"/>
    <property type="match status" value="1"/>
</dbReference>
<evidence type="ECO:0000256" key="7">
    <source>
        <dbReference type="PROSITE-ProRule" id="PRU00461"/>
    </source>
</evidence>
<dbReference type="PROSITE" id="PS50026">
    <property type="entry name" value="EGF_3"/>
    <property type="match status" value="4"/>
</dbReference>
<dbReference type="Pfam" id="PF16472">
    <property type="entry name" value="DUF5050"/>
    <property type="match status" value="1"/>
</dbReference>
<gene>
    <name evidence="12" type="primary">EGF</name>
</gene>
<dbReference type="FunFam" id="2.10.25.10:FF:000038">
    <property type="entry name" value="Fibrillin 2"/>
    <property type="match status" value="2"/>
</dbReference>
<dbReference type="InterPro" id="IPR001881">
    <property type="entry name" value="EGF-like_Ca-bd_dom"/>
</dbReference>
<comment type="caution">
    <text evidence="6">Lacks conserved residue(s) required for the propagation of feature annotation.</text>
</comment>
<evidence type="ECO:0000256" key="5">
    <source>
        <dbReference type="ARBA" id="ARBA00023180"/>
    </source>
</evidence>
<feature type="transmembrane region" description="Helical" evidence="9">
    <location>
        <begin position="1038"/>
        <end position="1061"/>
    </location>
</feature>
<dbReference type="CDD" id="cd00054">
    <property type="entry name" value="EGF_CA"/>
    <property type="match status" value="2"/>
</dbReference>
<feature type="repeat" description="LDL-receptor class B" evidence="7">
    <location>
        <begin position="650"/>
        <end position="692"/>
    </location>
</feature>
<keyword evidence="9" id="KW-1133">Transmembrane helix</keyword>
<dbReference type="InterPro" id="IPR011042">
    <property type="entry name" value="6-blade_b-propeller_TolB-like"/>
</dbReference>
<dbReference type="SUPFAM" id="SSF63825">
    <property type="entry name" value="YWTD domain"/>
    <property type="match status" value="2"/>
</dbReference>
<dbReference type="RefSeq" id="XP_028815644.1">
    <property type="nucleotide sequence ID" value="XM_028959811.1"/>
</dbReference>
<feature type="domain" description="EGF-like" evidence="11">
    <location>
        <begin position="977"/>
        <end position="1018"/>
    </location>
</feature>
<reference evidence="12" key="3">
    <citation type="submission" date="2025-09" db="UniProtKB">
        <authorList>
            <consortium name="Ensembl"/>
        </authorList>
    </citation>
    <scope>IDENTIFICATION</scope>
</reference>
<dbReference type="GO" id="GO:0043410">
    <property type="term" value="P:positive regulation of MAPK cascade"/>
    <property type="evidence" value="ECO:0007669"/>
    <property type="project" value="TreeGrafter"/>
</dbReference>
<feature type="region of interest" description="Disordered" evidence="8">
    <location>
        <begin position="782"/>
        <end position="819"/>
    </location>
</feature>
<feature type="repeat" description="LDL-receptor class B" evidence="7">
    <location>
        <begin position="563"/>
        <end position="605"/>
    </location>
</feature>
<reference evidence="12 13" key="1">
    <citation type="submission" date="2020-06" db="EMBL/GenBank/DDBJ databases">
        <authorList>
            <consortium name="Wellcome Sanger Institute Data Sharing"/>
        </authorList>
    </citation>
    <scope>NUCLEOTIDE SEQUENCE [LARGE SCALE GENOMIC DNA]</scope>
</reference>
<evidence type="ECO:0000256" key="4">
    <source>
        <dbReference type="ARBA" id="ARBA00023157"/>
    </source>
</evidence>
<feature type="compositionally biased region" description="Polar residues" evidence="8">
    <location>
        <begin position="802"/>
        <end position="816"/>
    </location>
</feature>
<keyword evidence="13" id="KW-1185">Reference proteome</keyword>
<feature type="repeat" description="LDL-receptor class B" evidence="7">
    <location>
        <begin position="85"/>
        <end position="126"/>
    </location>
</feature>
<organism evidence="12 13">
    <name type="scientific">Denticeps clupeoides</name>
    <name type="common">denticle herring</name>
    <dbReference type="NCBI Taxonomy" id="299321"/>
    <lineage>
        <taxon>Eukaryota</taxon>
        <taxon>Metazoa</taxon>
        <taxon>Chordata</taxon>
        <taxon>Craniata</taxon>
        <taxon>Vertebrata</taxon>
        <taxon>Euteleostomi</taxon>
        <taxon>Actinopterygii</taxon>
        <taxon>Neopterygii</taxon>
        <taxon>Teleostei</taxon>
        <taxon>Clupei</taxon>
        <taxon>Clupeiformes</taxon>
        <taxon>Denticipitoidei</taxon>
        <taxon>Denticipitidae</taxon>
        <taxon>Denticeps</taxon>
    </lineage>
</organism>
<dbReference type="Gene3D" id="2.10.25.10">
    <property type="entry name" value="Laminin"/>
    <property type="match status" value="7"/>
</dbReference>
<dbReference type="PANTHER" id="PTHR46513:SF5">
    <property type="entry name" value="PRO-EPIDERMAL GROWTH FACTOR"/>
    <property type="match status" value="1"/>
</dbReference>
<dbReference type="GO" id="GO:0030855">
    <property type="term" value="P:epithelial cell differentiation"/>
    <property type="evidence" value="ECO:0007669"/>
    <property type="project" value="UniProtKB-ARBA"/>
</dbReference>
<feature type="repeat" description="LDL-receptor class B" evidence="7">
    <location>
        <begin position="606"/>
        <end position="649"/>
    </location>
</feature>
<dbReference type="InterPro" id="IPR018097">
    <property type="entry name" value="EGF_Ca-bd_CS"/>
</dbReference>
<evidence type="ECO:0000256" key="10">
    <source>
        <dbReference type="SAM" id="SignalP"/>
    </source>
</evidence>
<dbReference type="InterPro" id="IPR050778">
    <property type="entry name" value="Cueball_EGF_LRP_Nidogen"/>
</dbReference>
<dbReference type="Pfam" id="PF00058">
    <property type="entry name" value="Ldl_recept_b"/>
    <property type="match status" value="3"/>
</dbReference>
<dbReference type="PROSITE" id="PS01186">
    <property type="entry name" value="EGF_2"/>
    <property type="match status" value="5"/>
</dbReference>
<name>A0AAY4CF63_9TELE</name>
<dbReference type="InterPro" id="IPR000152">
    <property type="entry name" value="EGF-type_Asp/Asn_hydroxyl_site"/>
</dbReference>
<dbReference type="GO" id="GO:0005886">
    <property type="term" value="C:plasma membrane"/>
    <property type="evidence" value="ECO:0007669"/>
    <property type="project" value="TreeGrafter"/>
</dbReference>
<dbReference type="FunFam" id="2.10.25.10:FF:000219">
    <property type="entry name" value="Pro-epidermal growth factor"/>
    <property type="match status" value="1"/>
</dbReference>
<dbReference type="SMART" id="SM00179">
    <property type="entry name" value="EGF_CA"/>
    <property type="match status" value="7"/>
</dbReference>
<feature type="repeat" description="LDL-receptor class B" evidence="7">
    <location>
        <begin position="127"/>
        <end position="168"/>
    </location>
</feature>
<dbReference type="AlphaFoldDB" id="A0AAY4CF63"/>
<dbReference type="GeneTree" id="ENSGT00940000158366"/>
<keyword evidence="1 6" id="KW-0245">EGF-like domain</keyword>
<evidence type="ECO:0000256" key="1">
    <source>
        <dbReference type="ARBA" id="ARBA00022536"/>
    </source>
</evidence>
<dbReference type="Ensembl" id="ENSDCDT00010039295.1">
    <property type="protein sequence ID" value="ENSDCDP00010031718.1"/>
    <property type="gene ID" value="ENSDCDG00010018429.1"/>
</dbReference>
<dbReference type="GO" id="GO:0008284">
    <property type="term" value="P:positive regulation of cell population proliferation"/>
    <property type="evidence" value="ECO:0007669"/>
    <property type="project" value="TreeGrafter"/>
</dbReference>
<dbReference type="SUPFAM" id="SSF57196">
    <property type="entry name" value="EGF/Laminin"/>
    <property type="match status" value="3"/>
</dbReference>
<feature type="repeat" description="LDL-receptor class B" evidence="7">
    <location>
        <begin position="520"/>
        <end position="562"/>
    </location>
</feature>
<dbReference type="GO" id="GO:0005509">
    <property type="term" value="F:calcium ion binding"/>
    <property type="evidence" value="ECO:0007669"/>
    <property type="project" value="InterPro"/>
</dbReference>
<dbReference type="PROSITE" id="PS00010">
    <property type="entry name" value="ASX_HYDROXYL"/>
    <property type="match status" value="3"/>
</dbReference>
<evidence type="ECO:0000256" key="9">
    <source>
        <dbReference type="SAM" id="Phobius"/>
    </source>
</evidence>
<dbReference type="GO" id="GO:0017147">
    <property type="term" value="F:Wnt-protein binding"/>
    <property type="evidence" value="ECO:0007669"/>
    <property type="project" value="TreeGrafter"/>
</dbReference>
<dbReference type="InterPro" id="IPR049883">
    <property type="entry name" value="NOTCH1_EGF-like"/>
</dbReference>
<feature type="chain" id="PRO_5044265757" description="EGF-like domain-containing protein" evidence="10">
    <location>
        <begin position="20"/>
        <end position="1178"/>
    </location>
</feature>
<evidence type="ECO:0000313" key="12">
    <source>
        <dbReference type="Ensembl" id="ENSDCDP00010031718.1"/>
    </source>
</evidence>
<reference evidence="12" key="2">
    <citation type="submission" date="2025-08" db="UniProtKB">
        <authorList>
            <consortium name="Ensembl"/>
        </authorList>
    </citation>
    <scope>IDENTIFICATION</scope>
</reference>
<protein>
    <recommendedName>
        <fullName evidence="11">EGF-like domain-containing protein</fullName>
    </recommendedName>
</protein>
<dbReference type="PROSITE" id="PS00022">
    <property type="entry name" value="EGF_1"/>
    <property type="match status" value="1"/>
</dbReference>
<dbReference type="FunFam" id="2.120.10.30:FF:000036">
    <property type="entry name" value="Pro-epidermal growth factor"/>
    <property type="match status" value="1"/>
</dbReference>
<keyword evidence="4 6" id="KW-1015">Disulfide bond</keyword>
<dbReference type="RefSeq" id="XP_028815645.1">
    <property type="nucleotide sequence ID" value="XM_028959812.1"/>
</dbReference>
<evidence type="ECO:0000256" key="6">
    <source>
        <dbReference type="PROSITE-ProRule" id="PRU00076"/>
    </source>
</evidence>
<feature type="domain" description="EGF-like" evidence="11">
    <location>
        <begin position="830"/>
        <end position="868"/>
    </location>
</feature>
<dbReference type="SMART" id="SM00181">
    <property type="entry name" value="EGF"/>
    <property type="match status" value="9"/>
</dbReference>
<keyword evidence="9" id="KW-0812">Transmembrane</keyword>
<dbReference type="InterPro" id="IPR009030">
    <property type="entry name" value="Growth_fac_rcpt_cys_sf"/>
</dbReference>
<keyword evidence="3" id="KW-0677">Repeat</keyword>
<sequence>MILGTFAVALLACFAGAQGGPAQQKSCWGGHLWATGNWSCVAPDPFFIVGYGNAIFRMDMDGKNPRRVVTGTGTSILLDFHFKDGSIYWAEGHTGLISKVSMNGTQRQKLLSSEKGISGLAVDWTHNALYWTNREKGTIYRIDITGKNERIISKQLSKPSCITIDPNHRFLFWLSDGITPSIQRSDENGEMTTTLLKVPDRLETLSIDFSDKRLFWIQRAADQHTAVGSCDYNGNVINVFSQPLRSQTLKMSVFLDFVYITETAPRGIVRVNKYTGGPAEKMNHNPMSRRPREIRVVHPFNQPVVKISVPSSAGCNQSSGGCVRVCSDHNVKGQCQCRDGFTLSKHGNICEDVNECALWNHGCSLGCENIPGSYFCTCPHGYLLMPDMKTCQEARPCIENGTLCEHTCVHTQQGDVCLCPEGSVLHSDERLCIGCSSADRGGCSHKCITLGPGKWECECSSGYQLQPDGKNCTATGPPAYLLLANVVDIRLMNTDGTGSRKLLEESRGKIVALDYDPVENKVYFSSTAPGRVERVDLDGGSRELLVSAGLESPEGLAVDWVSRKLYWTDRGLSTIERSSLNGQNREVIMNKDIRKPRGIVIHPQAQKLFWTDMGGSPVVASADLAGGHRRVLARDGLLAPSGLALDYSPGRVYWCDQRRGTLESTNLDGTDRRKLTENQVGHPFDLTVFEDLLWVSDMEGHLLFKLHKTSGQTPQLLHTNSFQPAGLAVVHPLSKPGADLCLYKNGGCAQVCESRYGSARCSCYAHYVLSADDRECISANASMPKTESGGGESDDRLEKTLSNHSSPESVRETPQSAEDHTLFTEKMVSDQDDCYSLRCDVNAQCLVEQGDVACRCLQGFRGDGELCVDIDECTAGLADCVNPGSECMNTAGGYFCQCRPGFSGDSQHCSDIDECRLSLHDCDRMAQCLNIEGSYQCRCPVGYTGNGFTCQELNTGPPGWSTARPPRQTTAWRNRNSVESCPSSHESYCLHGSMCFYFTEMESYACNCVPGYMGERCQFSDLEWWELQQAEQQKRRNVAIAVCLVLLIALLSIAACLTYCYGSRRFKSKEPPADNVSDTSVVEDSITETIITSTQQFYVVLEHGGCADKKVLHVLGCQKRQVCPSFSSETGESVVSEEIGTLPRTNRGFEGESRAGVLNPPDNLIFLDEPRPSAPQIM</sequence>
<dbReference type="InterPro" id="IPR000742">
    <property type="entry name" value="EGF"/>
</dbReference>
<dbReference type="SUPFAM" id="SSF57184">
    <property type="entry name" value="Growth factor receptor domain"/>
    <property type="match status" value="2"/>
</dbReference>
<dbReference type="FunFam" id="2.10.25.10:FF:000010">
    <property type="entry name" value="Pro-epidermal growth factor"/>
    <property type="match status" value="1"/>
</dbReference>
<feature type="domain" description="EGF-like" evidence="11">
    <location>
        <begin position="869"/>
        <end position="910"/>
    </location>
</feature>
<evidence type="ECO:0000259" key="11">
    <source>
        <dbReference type="PROSITE" id="PS50026"/>
    </source>
</evidence>
<keyword evidence="5" id="KW-0325">Glycoprotein</keyword>
<dbReference type="PROSITE" id="PS51120">
    <property type="entry name" value="LDLRB"/>
    <property type="match status" value="6"/>
</dbReference>